<keyword evidence="2" id="KW-1185">Reference proteome</keyword>
<reference evidence="1" key="1">
    <citation type="journal article" date="2014" name="Genome Announc.">
        <title>Draft Genome Sequences of Three Alkaliphilic Bacillus Strains, Bacillus wakoensis JCM 9140T, Bacillus akibai JCM 9157T, and Bacillus hemicellulosilyticus JCM 9152T.</title>
        <authorList>
            <person name="Yuki M."/>
            <person name="Oshima K."/>
            <person name="Suda W."/>
            <person name="Oshida Y."/>
            <person name="Kitamura K."/>
            <person name="Iida T."/>
            <person name="Hattori M."/>
            <person name="Ohkuma M."/>
        </authorList>
    </citation>
    <scope>NUCLEOTIDE SEQUENCE [LARGE SCALE GENOMIC DNA]</scope>
    <source>
        <strain evidence="1">JCM 9152</strain>
    </source>
</reference>
<name>W4QM02_9BACI</name>
<protein>
    <submittedName>
        <fullName evidence="1">Uncharacterized protein</fullName>
    </submittedName>
</protein>
<dbReference type="Proteomes" id="UP000018895">
    <property type="component" value="Unassembled WGS sequence"/>
</dbReference>
<dbReference type="AlphaFoldDB" id="W4QM02"/>
<dbReference type="EMBL" id="BAUU01000045">
    <property type="protein sequence ID" value="GAE32678.1"/>
    <property type="molecule type" value="Genomic_DNA"/>
</dbReference>
<evidence type="ECO:0000313" key="1">
    <source>
        <dbReference type="EMBL" id="GAE32678.1"/>
    </source>
</evidence>
<evidence type="ECO:0000313" key="2">
    <source>
        <dbReference type="Proteomes" id="UP000018895"/>
    </source>
</evidence>
<accession>W4QM02</accession>
<sequence>MEDQQTFLKEAFQQLQEAIEAYERTTVDRRDRHTLRRINIYLKEKDHLLEELEVNSIPLGHSVFTYYKRTPIHQFEHYTFTAQPFNQWTAKKVWRK</sequence>
<organism evidence="1 2">
    <name type="scientific">Halalkalibacter hemicellulosilyticusJCM 9152</name>
    <dbReference type="NCBI Taxonomy" id="1236971"/>
    <lineage>
        <taxon>Bacteria</taxon>
        <taxon>Bacillati</taxon>
        <taxon>Bacillota</taxon>
        <taxon>Bacilli</taxon>
        <taxon>Bacillales</taxon>
        <taxon>Bacillaceae</taxon>
        <taxon>Halalkalibacter</taxon>
    </lineage>
</organism>
<dbReference type="OrthoDB" id="9990119at2"/>
<dbReference type="RefSeq" id="WP_035347108.1">
    <property type="nucleotide sequence ID" value="NZ_BAUU01000045.1"/>
</dbReference>
<comment type="caution">
    <text evidence="1">The sequence shown here is derived from an EMBL/GenBank/DDBJ whole genome shotgun (WGS) entry which is preliminary data.</text>
</comment>
<proteinExistence type="predicted"/>
<gene>
    <name evidence="1" type="ORF">JCM9152_4225</name>
</gene>